<dbReference type="EMBL" id="MFAM01000053">
    <property type="protein sequence ID" value="OGD78272.1"/>
    <property type="molecule type" value="Genomic_DNA"/>
</dbReference>
<protein>
    <recommendedName>
        <fullName evidence="2">Cell envelope-related transcriptional attenuator domain-containing protein</fullName>
    </recommendedName>
</protein>
<dbReference type="Pfam" id="PF03816">
    <property type="entry name" value="LytR_cpsA_psr"/>
    <property type="match status" value="1"/>
</dbReference>
<comment type="similarity">
    <text evidence="1">Belongs to the LytR/CpsA/Psr (LCP) family.</text>
</comment>
<evidence type="ECO:0000256" key="1">
    <source>
        <dbReference type="ARBA" id="ARBA00006068"/>
    </source>
</evidence>
<dbReference type="PANTHER" id="PTHR33392:SF6">
    <property type="entry name" value="POLYISOPRENYL-TEICHOIC ACID--PEPTIDOGLYCAN TEICHOIC ACID TRANSFERASE TAGU"/>
    <property type="match status" value="1"/>
</dbReference>
<reference evidence="3 4" key="1">
    <citation type="journal article" date="2016" name="Nat. Commun.">
        <title>Thousands of microbial genomes shed light on interconnected biogeochemical processes in an aquifer system.</title>
        <authorList>
            <person name="Anantharaman K."/>
            <person name="Brown C.T."/>
            <person name="Hug L.A."/>
            <person name="Sharon I."/>
            <person name="Castelle C.J."/>
            <person name="Probst A.J."/>
            <person name="Thomas B.C."/>
            <person name="Singh A."/>
            <person name="Wilkins M.J."/>
            <person name="Karaoz U."/>
            <person name="Brodie E.L."/>
            <person name="Williams K.H."/>
            <person name="Hubbard S.S."/>
            <person name="Banfield J.F."/>
        </authorList>
    </citation>
    <scope>NUCLEOTIDE SEQUENCE [LARGE SCALE GENOMIC DNA]</scope>
</reference>
<evidence type="ECO:0000313" key="4">
    <source>
        <dbReference type="Proteomes" id="UP000176682"/>
    </source>
</evidence>
<dbReference type="Proteomes" id="UP000176682">
    <property type="component" value="Unassembled WGS sequence"/>
</dbReference>
<gene>
    <name evidence="3" type="ORF">A2368_00760</name>
</gene>
<feature type="domain" description="Cell envelope-related transcriptional attenuator" evidence="2">
    <location>
        <begin position="10"/>
        <end position="129"/>
    </location>
</feature>
<dbReference type="AlphaFoldDB" id="A0A1F5FFG3"/>
<accession>A0A1F5FFG3</accession>
<evidence type="ECO:0000259" key="2">
    <source>
        <dbReference type="Pfam" id="PF03816"/>
    </source>
</evidence>
<organism evidence="3 4">
    <name type="scientific">Candidatus Collierbacteria bacterium RIFOXYB1_FULL_49_13</name>
    <dbReference type="NCBI Taxonomy" id="1817728"/>
    <lineage>
        <taxon>Bacteria</taxon>
        <taxon>Candidatus Collieribacteriota</taxon>
    </lineage>
</organism>
<proteinExistence type="inferred from homology"/>
<sequence length="231" mass="25410">MYYYGEQGQTGGGLTLIKSAVSEITGLPVHYAFALDFTGFKKAIDLVGGITINVPTAFDDYKYPIPGKESVYPESDRYEHLHFNAGTQQMDGETALKYVRTRNAEGDEGTDFARSRRQQQVILAVKDKATSFETILDPTKLNNLLDLYGQYIRTDLAISDYLAFGKIALGLDKAAINNISLTTGDEGTGQLGILEHPSPAKFGGTWVLIARDNNWGALRQYIGGELTRLTK</sequence>
<dbReference type="InterPro" id="IPR050922">
    <property type="entry name" value="LytR/CpsA/Psr_CW_biosynth"/>
</dbReference>
<dbReference type="NCBIfam" id="TIGR00350">
    <property type="entry name" value="lytR_cpsA_psr"/>
    <property type="match status" value="1"/>
</dbReference>
<name>A0A1F5FFG3_9BACT</name>
<dbReference type="InterPro" id="IPR004474">
    <property type="entry name" value="LytR_CpsA_psr"/>
</dbReference>
<dbReference type="Gene3D" id="3.40.630.190">
    <property type="entry name" value="LCP protein"/>
    <property type="match status" value="1"/>
</dbReference>
<comment type="caution">
    <text evidence="3">The sequence shown here is derived from an EMBL/GenBank/DDBJ whole genome shotgun (WGS) entry which is preliminary data.</text>
</comment>
<dbReference type="PANTHER" id="PTHR33392">
    <property type="entry name" value="POLYISOPRENYL-TEICHOIC ACID--PEPTIDOGLYCAN TEICHOIC ACID TRANSFERASE TAGU"/>
    <property type="match status" value="1"/>
</dbReference>
<evidence type="ECO:0000313" key="3">
    <source>
        <dbReference type="EMBL" id="OGD78272.1"/>
    </source>
</evidence>